<keyword evidence="1" id="KW-0472">Membrane</keyword>
<feature type="transmembrane region" description="Helical" evidence="1">
    <location>
        <begin position="99"/>
        <end position="116"/>
    </location>
</feature>
<feature type="transmembrane region" description="Helical" evidence="1">
    <location>
        <begin position="213"/>
        <end position="233"/>
    </location>
</feature>
<sequence>MPHTPTPAPWAPRVLVLGYSGLLAGVAGFVNAVALLVLAFPVGNLTAVTTELGMNTGNPNPWLYEGHVLAAILFGFLGGTAAAGAVLAPTHTDTGPRHAAVLVAEAALLLLAAIGVEETVVQATLSTFGVERTVVQAGLAAAALGLQNGVTSSLGGMAIRTTHFTGTITDLGLMLGRSRRHGIEKWKTAVLTATLLLFLAGGAAGVLTGIWFGGYALIIPAAVCAAVAAASLLHDRRRRTSRACATAEPARTDAR</sequence>
<dbReference type="AlphaFoldDB" id="A0A1X1YR95"/>
<evidence type="ECO:0000256" key="1">
    <source>
        <dbReference type="SAM" id="Phobius"/>
    </source>
</evidence>
<keyword evidence="1" id="KW-1133">Transmembrane helix</keyword>
<dbReference type="EMBL" id="LQPG01000008">
    <property type="protein sequence ID" value="ORW13530.1"/>
    <property type="molecule type" value="Genomic_DNA"/>
</dbReference>
<dbReference type="Pfam" id="PF06912">
    <property type="entry name" value="DUF1275"/>
    <property type="match status" value="1"/>
</dbReference>
<gene>
    <name evidence="2" type="ORF">AWC16_04285</name>
</gene>
<dbReference type="Proteomes" id="UP000193866">
    <property type="component" value="Unassembled WGS sequence"/>
</dbReference>
<feature type="transmembrane region" description="Helical" evidence="1">
    <location>
        <begin position="188"/>
        <end position="207"/>
    </location>
</feature>
<organism evidence="2 3">
    <name type="scientific">Mycolicibacter longobardus</name>
    <dbReference type="NCBI Taxonomy" id="1108812"/>
    <lineage>
        <taxon>Bacteria</taxon>
        <taxon>Bacillati</taxon>
        <taxon>Actinomycetota</taxon>
        <taxon>Actinomycetes</taxon>
        <taxon>Mycobacteriales</taxon>
        <taxon>Mycobacteriaceae</taxon>
        <taxon>Mycolicibacter</taxon>
    </lineage>
</organism>
<proteinExistence type="predicted"/>
<dbReference type="OrthoDB" id="4568693at2"/>
<comment type="caution">
    <text evidence="2">The sequence shown here is derived from an EMBL/GenBank/DDBJ whole genome shotgun (WGS) entry which is preliminary data.</text>
</comment>
<dbReference type="PANTHER" id="PTHR37314:SF4">
    <property type="entry name" value="UPF0700 TRANSMEMBRANE PROTEIN YOAK"/>
    <property type="match status" value="1"/>
</dbReference>
<feature type="transmembrane region" description="Helical" evidence="1">
    <location>
        <begin position="21"/>
        <end position="42"/>
    </location>
</feature>
<evidence type="ECO:0008006" key="4">
    <source>
        <dbReference type="Google" id="ProtNLM"/>
    </source>
</evidence>
<keyword evidence="1" id="KW-0812">Transmembrane</keyword>
<dbReference type="RefSeq" id="WP_085263410.1">
    <property type="nucleotide sequence ID" value="NZ_JACKVG010000028.1"/>
</dbReference>
<dbReference type="PANTHER" id="PTHR37314">
    <property type="entry name" value="SLR0142 PROTEIN"/>
    <property type="match status" value="1"/>
</dbReference>
<accession>A0A1X1YR95</accession>
<evidence type="ECO:0000313" key="3">
    <source>
        <dbReference type="Proteomes" id="UP000193866"/>
    </source>
</evidence>
<reference evidence="2 3" key="1">
    <citation type="submission" date="2016-01" db="EMBL/GenBank/DDBJ databases">
        <title>The new phylogeny of the genus Mycobacterium.</title>
        <authorList>
            <person name="Tarcisio F."/>
            <person name="Conor M."/>
            <person name="Antonella G."/>
            <person name="Elisabetta G."/>
            <person name="Giulia F.S."/>
            <person name="Sara T."/>
            <person name="Anna F."/>
            <person name="Clotilde B."/>
            <person name="Roberto B."/>
            <person name="Veronica D.S."/>
            <person name="Fabio R."/>
            <person name="Monica P."/>
            <person name="Olivier J."/>
            <person name="Enrico T."/>
            <person name="Nicola S."/>
        </authorList>
    </citation>
    <scope>NUCLEOTIDE SEQUENCE [LARGE SCALE GENOMIC DNA]</scope>
    <source>
        <strain evidence="2 3">DSM 45394</strain>
    </source>
</reference>
<dbReference type="InterPro" id="IPR010699">
    <property type="entry name" value="DUF1275"/>
</dbReference>
<dbReference type="STRING" id="1108812.AWC16_04285"/>
<name>A0A1X1YR95_9MYCO</name>
<protein>
    <recommendedName>
        <fullName evidence="4">DUF1275 domain-containing protein</fullName>
    </recommendedName>
</protein>
<evidence type="ECO:0000313" key="2">
    <source>
        <dbReference type="EMBL" id="ORW13530.1"/>
    </source>
</evidence>
<feature type="transmembrane region" description="Helical" evidence="1">
    <location>
        <begin position="62"/>
        <end position="87"/>
    </location>
</feature>
<keyword evidence="3" id="KW-1185">Reference proteome</keyword>